<gene>
    <name evidence="1" type="ORF">HMI46_08400</name>
</gene>
<dbReference type="AlphaFoldDB" id="A0AAP6ZVP6"/>
<sequence>MCAVLRVYAKCASYDVRVTGMAIFIHMCSIMTMLSEATHIHAKLANKQ</sequence>
<protein>
    <submittedName>
        <fullName evidence="1">Uncharacterized protein</fullName>
    </submittedName>
</protein>
<evidence type="ECO:0000313" key="1">
    <source>
        <dbReference type="EMBL" id="NOJ70571.1"/>
    </source>
</evidence>
<comment type="caution">
    <text evidence="1">The sequence shown here is derived from an EMBL/GenBank/DDBJ whole genome shotgun (WGS) entry which is preliminary data.</text>
</comment>
<organism evidence="1 2">
    <name type="scientific">Paenibacillus alvei</name>
    <name type="common">Bacillus alvei</name>
    <dbReference type="NCBI Taxonomy" id="44250"/>
    <lineage>
        <taxon>Bacteria</taxon>
        <taxon>Bacillati</taxon>
        <taxon>Bacillota</taxon>
        <taxon>Bacilli</taxon>
        <taxon>Bacillales</taxon>
        <taxon>Paenibacillaceae</taxon>
        <taxon>Paenibacillus</taxon>
    </lineage>
</organism>
<reference evidence="1 2" key="1">
    <citation type="submission" date="2020-05" db="EMBL/GenBank/DDBJ databases">
        <title>Whole genome sequencing and identification of novel metabolites from Paenibacillus alvei strain JR949.</title>
        <authorList>
            <person name="Rajendhran J."/>
            <person name="Sree Pranav P."/>
            <person name="Mahalakshmi B."/>
            <person name="Karthikeyan R."/>
        </authorList>
    </citation>
    <scope>NUCLEOTIDE SEQUENCE [LARGE SCALE GENOMIC DNA]</scope>
    <source>
        <strain evidence="1 2">JR949</strain>
    </source>
</reference>
<dbReference type="RefSeq" id="WP_163979609.1">
    <property type="nucleotide sequence ID" value="NZ_JAMDMG010000023.1"/>
</dbReference>
<dbReference type="Proteomes" id="UP000552038">
    <property type="component" value="Unassembled WGS sequence"/>
</dbReference>
<evidence type="ECO:0000313" key="2">
    <source>
        <dbReference type="Proteomes" id="UP000552038"/>
    </source>
</evidence>
<name>A0AAP6ZVP6_PAEAL</name>
<dbReference type="EMBL" id="JABFOR010000007">
    <property type="protein sequence ID" value="NOJ70571.1"/>
    <property type="molecule type" value="Genomic_DNA"/>
</dbReference>
<proteinExistence type="predicted"/>
<accession>A0AAP6ZVP6</accession>